<accession>E3J2Y5</accession>
<dbReference type="RefSeq" id="WP_013426053.1">
    <property type="nucleotide sequence ID" value="NC_014666.1"/>
</dbReference>
<dbReference type="HOGENOM" id="CLU_603762_0_0_11"/>
<keyword evidence="2" id="KW-1185">Reference proteome</keyword>
<name>E3J2Y5_PSEI1</name>
<dbReference type="EMBL" id="CP002299">
    <property type="protein sequence ID" value="ADP82935.1"/>
    <property type="molecule type" value="Genomic_DNA"/>
</dbReference>
<dbReference type="OrthoDB" id="3203762at2"/>
<organism evidence="1 2">
    <name type="scientific">Pseudofrankia inefficax (strain DSM 45817 / CECT 9037 / DDB 130130 / EuI1c)</name>
    <name type="common">Frankia inefficax</name>
    <dbReference type="NCBI Taxonomy" id="298654"/>
    <lineage>
        <taxon>Bacteria</taxon>
        <taxon>Bacillati</taxon>
        <taxon>Actinomycetota</taxon>
        <taxon>Actinomycetes</taxon>
        <taxon>Frankiales</taxon>
        <taxon>Frankiaceae</taxon>
        <taxon>Pseudofrankia</taxon>
    </lineage>
</organism>
<evidence type="ECO:0000313" key="1">
    <source>
        <dbReference type="EMBL" id="ADP82935.1"/>
    </source>
</evidence>
<reference evidence="1 2" key="1">
    <citation type="submission" date="2010-10" db="EMBL/GenBank/DDBJ databases">
        <title>Complete sequence of Frankia sp. EuI1c.</title>
        <authorList>
            <consortium name="US DOE Joint Genome Institute"/>
            <person name="Lucas S."/>
            <person name="Copeland A."/>
            <person name="Lapidus A."/>
            <person name="Cheng J.-F."/>
            <person name="Bruce D."/>
            <person name="Goodwin L."/>
            <person name="Pitluck S."/>
            <person name="Chertkov O."/>
            <person name="Detter J.C."/>
            <person name="Han C."/>
            <person name="Tapia R."/>
            <person name="Land M."/>
            <person name="Hauser L."/>
            <person name="Jeffries C."/>
            <person name="Kyrpides N."/>
            <person name="Ivanova N."/>
            <person name="Mikhailova N."/>
            <person name="Beauchemin N."/>
            <person name="Sen A."/>
            <person name="Sur S.A."/>
            <person name="Gtari M."/>
            <person name="Wall L."/>
            <person name="Tisa L."/>
            <person name="Woyke T."/>
        </authorList>
    </citation>
    <scope>NUCLEOTIDE SEQUENCE [LARGE SCALE GENOMIC DNA]</scope>
    <source>
        <strain evidence="2">DSM 45817 / CECT 9037 / EuI1c</strain>
    </source>
</reference>
<proteinExistence type="predicted"/>
<evidence type="ECO:0000313" key="2">
    <source>
        <dbReference type="Proteomes" id="UP000002484"/>
    </source>
</evidence>
<sequence length="453" mass="50463">MFGFELQTNGNNFVDGVRPREVAWKSDDGLVTLEGDETYEDPRWAELEFVTAPCKDLNTARQAAATAQILATALAREARGNAGVVRFRDTQTFEKGTWVKTGSMVVKNLDFAAKPQVTVGVALPAMRRFLTTALANTGALVTVETLTSLRQMAALRFKEHSISPEVAGSPEMDGFLAACHYFLLKSFVYDIPYYAVDEEGRPGLPRDHDLWRVFEWDSPYLASLKYKGSAPLKTGRGDICRVAVNRDAPKSLYEILHRTDFYAMFRLIPERLRAGITKDVLRDVLWPDLSWSRNFILMVVPYRADPLEDRLQPVPVSRKGTGWKDGVRDTSTKVDHWHLTDGGPLYQDWCASVLDGRQAADKGAALPKDLASPPPGIRGRERAHLDEFPTSAEDKSTYYGMGAFPADKGGLAVYEHRAFASDTCIKHTQTGELVPSANWVTLVEAFHKTYQPA</sequence>
<dbReference type="KEGG" id="fri:FraEuI1c_4945"/>
<dbReference type="InParanoid" id="E3J2Y5"/>
<dbReference type="Proteomes" id="UP000002484">
    <property type="component" value="Chromosome"/>
</dbReference>
<protein>
    <submittedName>
        <fullName evidence="1">Uncharacterized protein</fullName>
    </submittedName>
</protein>
<dbReference type="AlphaFoldDB" id="E3J2Y5"/>
<gene>
    <name evidence="1" type="ordered locus">FraEuI1c_4945</name>
</gene>